<dbReference type="Proteomes" id="UP000821853">
    <property type="component" value="Chromosome 1"/>
</dbReference>
<sequence length="245" mass="27601">MDPFKKHGGLLVDELKLAEHISVKQSGQIEGFVDLGPFTSAADRSTHSDHGMVILFVPFVGGWTQVIGTFVTRGNIKGDLLAQIMVEATVLTEKSVLFGDFITCDGATWKRRMWTLFGVKGTRGSVKCKVKHPVVESRYLHFVSDFPHLIKCLRNGLLKCPFNTPDGHVTLWYVKKTYDIDFKSLTLKAMPGITKCHVQPTSFEQQRVSYAFQLFGERVLQGLDLYRDEIEAKIGPINSTQEFFK</sequence>
<dbReference type="VEuPathDB" id="VectorBase:HLOH_062024"/>
<proteinExistence type="predicted"/>
<evidence type="ECO:0000313" key="2">
    <source>
        <dbReference type="EMBL" id="KAH9360468.1"/>
    </source>
</evidence>
<gene>
    <name evidence="2" type="ORF">HPB48_019816</name>
</gene>
<organism evidence="2 3">
    <name type="scientific">Haemaphysalis longicornis</name>
    <name type="common">Bush tick</name>
    <dbReference type="NCBI Taxonomy" id="44386"/>
    <lineage>
        <taxon>Eukaryota</taxon>
        <taxon>Metazoa</taxon>
        <taxon>Ecdysozoa</taxon>
        <taxon>Arthropoda</taxon>
        <taxon>Chelicerata</taxon>
        <taxon>Arachnida</taxon>
        <taxon>Acari</taxon>
        <taxon>Parasitiformes</taxon>
        <taxon>Ixodida</taxon>
        <taxon>Ixodoidea</taxon>
        <taxon>Ixodidae</taxon>
        <taxon>Haemaphysalinae</taxon>
        <taxon>Haemaphysalis</taxon>
    </lineage>
</organism>
<keyword evidence="3" id="KW-1185">Reference proteome</keyword>
<reference evidence="2 3" key="1">
    <citation type="journal article" date="2020" name="Cell">
        <title>Large-Scale Comparative Analyses of Tick Genomes Elucidate Their Genetic Diversity and Vector Capacities.</title>
        <authorList>
            <consortium name="Tick Genome and Microbiome Consortium (TIGMIC)"/>
            <person name="Jia N."/>
            <person name="Wang J."/>
            <person name="Shi W."/>
            <person name="Du L."/>
            <person name="Sun Y."/>
            <person name="Zhan W."/>
            <person name="Jiang J.F."/>
            <person name="Wang Q."/>
            <person name="Zhang B."/>
            <person name="Ji P."/>
            <person name="Bell-Sakyi L."/>
            <person name="Cui X.M."/>
            <person name="Yuan T.T."/>
            <person name="Jiang B.G."/>
            <person name="Yang W.F."/>
            <person name="Lam T.T."/>
            <person name="Chang Q.C."/>
            <person name="Ding S.J."/>
            <person name="Wang X.J."/>
            <person name="Zhu J.G."/>
            <person name="Ruan X.D."/>
            <person name="Zhao L."/>
            <person name="Wei J.T."/>
            <person name="Ye R.Z."/>
            <person name="Que T.C."/>
            <person name="Du C.H."/>
            <person name="Zhou Y.H."/>
            <person name="Cheng J.X."/>
            <person name="Dai P.F."/>
            <person name="Guo W.B."/>
            <person name="Han X.H."/>
            <person name="Huang E.J."/>
            <person name="Li L.F."/>
            <person name="Wei W."/>
            <person name="Gao Y.C."/>
            <person name="Liu J.Z."/>
            <person name="Shao H.Z."/>
            <person name="Wang X."/>
            <person name="Wang C.C."/>
            <person name="Yang T.C."/>
            <person name="Huo Q.B."/>
            <person name="Li W."/>
            <person name="Chen H.Y."/>
            <person name="Chen S.E."/>
            <person name="Zhou L.G."/>
            <person name="Ni X.B."/>
            <person name="Tian J.H."/>
            <person name="Sheng Y."/>
            <person name="Liu T."/>
            <person name="Pan Y.S."/>
            <person name="Xia L.Y."/>
            <person name="Li J."/>
            <person name="Zhao F."/>
            <person name="Cao W.C."/>
        </authorList>
    </citation>
    <scope>NUCLEOTIDE SEQUENCE [LARGE SCALE GENOMIC DNA]</scope>
    <source>
        <strain evidence="2">HaeL-2018</strain>
    </source>
</reference>
<dbReference type="AlphaFoldDB" id="A0A9J6FE97"/>
<name>A0A9J6FE97_HAELO</name>
<dbReference type="Pfam" id="PF21787">
    <property type="entry name" value="TNP-like_RNaseH_N"/>
    <property type="match status" value="1"/>
</dbReference>
<accession>A0A9J6FE97</accession>
<dbReference type="InterPro" id="IPR048365">
    <property type="entry name" value="TNP-like_RNaseH_N"/>
</dbReference>
<dbReference type="EMBL" id="JABSTR010000001">
    <property type="protein sequence ID" value="KAH9360468.1"/>
    <property type="molecule type" value="Genomic_DNA"/>
</dbReference>
<dbReference type="OrthoDB" id="6502780at2759"/>
<evidence type="ECO:0000259" key="1">
    <source>
        <dbReference type="Pfam" id="PF21787"/>
    </source>
</evidence>
<feature type="domain" description="Transposable element P transposase-like RNase H" evidence="1">
    <location>
        <begin position="3"/>
        <end position="118"/>
    </location>
</feature>
<comment type="caution">
    <text evidence="2">The sequence shown here is derived from an EMBL/GenBank/DDBJ whole genome shotgun (WGS) entry which is preliminary data.</text>
</comment>
<protein>
    <recommendedName>
        <fullName evidence="1">Transposable element P transposase-like RNase H domain-containing protein</fullName>
    </recommendedName>
</protein>
<evidence type="ECO:0000313" key="3">
    <source>
        <dbReference type="Proteomes" id="UP000821853"/>
    </source>
</evidence>